<evidence type="ECO:0000313" key="1">
    <source>
        <dbReference type="EMBL" id="AOW79664.1"/>
    </source>
</evidence>
<proteinExistence type="predicted"/>
<evidence type="ECO:0000313" key="2">
    <source>
        <dbReference type="Proteomes" id="UP000185608"/>
    </source>
</evidence>
<sequence>MLARFWQFGETNPAVPVALFVGGPALGTDHEFLFLVRSFTRRLRSVRGCLPGQPTELEIHQQMEHPDDEEEPDLPVLVEHTSHPIVSNYSDNLTLLAAESVG</sequence>
<reference evidence="1 2" key="1">
    <citation type="submission" date="2016-06" db="EMBL/GenBank/DDBJ databases">
        <title>Discovery of anaerobic lithoheterotrophic haloarchaeon capable of sulfur respiration by hydrogen and formate.</title>
        <authorList>
            <person name="Sorokin D.Y."/>
            <person name="Kublanov I.V."/>
            <person name="Roman P."/>
            <person name="Sinninghe Damste J.S."/>
            <person name="Golyshin P.N."/>
            <person name="Rojo D."/>
            <person name="Ciordia S."/>
            <person name="Mena Md.C."/>
            <person name="Ferrer M."/>
            <person name="Smedile F."/>
            <person name="Messina E."/>
            <person name="La Cono V."/>
            <person name="Yakimov M.M."/>
        </authorList>
    </citation>
    <scope>NUCLEOTIDE SEQUENCE [LARGE SCALE GENOMIC DNA]</scope>
    <source>
        <strain evidence="1 2">HTSR1</strain>
    </source>
</reference>
<accession>A0A1D8S2S1</accession>
<dbReference type="EMBL" id="CP016070">
    <property type="protein sequence ID" value="AOW79664.1"/>
    <property type="molecule type" value="Genomic_DNA"/>
</dbReference>
<dbReference type="Proteomes" id="UP000185608">
    <property type="component" value="Chromosome"/>
</dbReference>
<protein>
    <submittedName>
        <fullName evidence="1">Uncharacterized protein</fullName>
    </submittedName>
</protein>
<dbReference type="KEGG" id="halh:HTSR_0465"/>
<dbReference type="AlphaFoldDB" id="A0A1D8S2S1"/>
<gene>
    <name evidence="1" type="ORF">HTSR_0465</name>
</gene>
<name>A0A1D8S2S1_9EURY</name>
<organism evidence="1 2">
    <name type="scientific">Halodesulfurarchaeum formicicum</name>
    <dbReference type="NCBI Taxonomy" id="1873524"/>
    <lineage>
        <taxon>Archaea</taxon>
        <taxon>Methanobacteriati</taxon>
        <taxon>Methanobacteriota</taxon>
        <taxon>Stenosarchaea group</taxon>
        <taxon>Halobacteria</taxon>
        <taxon>Halobacteriales</taxon>
        <taxon>Halobacteriaceae</taxon>
        <taxon>Halodesulfurarchaeum</taxon>
    </lineage>
</organism>